<protein>
    <submittedName>
        <fullName evidence="3">Uncharacterized protein</fullName>
    </submittedName>
</protein>
<keyword evidence="2" id="KW-0732">Signal</keyword>
<dbReference type="PRINTS" id="PR01217">
    <property type="entry name" value="PRICHEXTENSN"/>
</dbReference>
<keyword evidence="4" id="KW-1185">Reference proteome</keyword>
<organism evidence="3 4">
    <name type="scientific">Catenulispora yoronensis</name>
    <dbReference type="NCBI Taxonomy" id="450799"/>
    <lineage>
        <taxon>Bacteria</taxon>
        <taxon>Bacillati</taxon>
        <taxon>Actinomycetota</taxon>
        <taxon>Actinomycetes</taxon>
        <taxon>Catenulisporales</taxon>
        <taxon>Catenulisporaceae</taxon>
        <taxon>Catenulispora</taxon>
    </lineage>
</organism>
<feature type="signal peptide" evidence="2">
    <location>
        <begin position="1"/>
        <end position="27"/>
    </location>
</feature>
<dbReference type="RefSeq" id="WP_344667333.1">
    <property type="nucleotide sequence ID" value="NZ_BAAAQN010000024.1"/>
</dbReference>
<feature type="compositionally biased region" description="Pro residues" evidence="1">
    <location>
        <begin position="134"/>
        <end position="184"/>
    </location>
</feature>
<proteinExistence type="predicted"/>
<accession>A0ABN2UHQ9</accession>
<reference evidence="3 4" key="1">
    <citation type="journal article" date="2019" name="Int. J. Syst. Evol. Microbiol.">
        <title>The Global Catalogue of Microorganisms (GCM) 10K type strain sequencing project: providing services to taxonomists for standard genome sequencing and annotation.</title>
        <authorList>
            <consortium name="The Broad Institute Genomics Platform"/>
            <consortium name="The Broad Institute Genome Sequencing Center for Infectious Disease"/>
            <person name="Wu L."/>
            <person name="Ma J."/>
        </authorList>
    </citation>
    <scope>NUCLEOTIDE SEQUENCE [LARGE SCALE GENOMIC DNA]</scope>
    <source>
        <strain evidence="3 4">JCM 16014</strain>
    </source>
</reference>
<evidence type="ECO:0000313" key="3">
    <source>
        <dbReference type="EMBL" id="GAA2036679.1"/>
    </source>
</evidence>
<feature type="chain" id="PRO_5045154320" evidence="2">
    <location>
        <begin position="28"/>
        <end position="219"/>
    </location>
</feature>
<evidence type="ECO:0000256" key="1">
    <source>
        <dbReference type="SAM" id="MobiDB-lite"/>
    </source>
</evidence>
<evidence type="ECO:0000313" key="4">
    <source>
        <dbReference type="Proteomes" id="UP001500751"/>
    </source>
</evidence>
<dbReference type="Proteomes" id="UP001500751">
    <property type="component" value="Unassembled WGS sequence"/>
</dbReference>
<gene>
    <name evidence="3" type="ORF">GCM10009839_42080</name>
</gene>
<comment type="caution">
    <text evidence="3">The sequence shown here is derived from an EMBL/GenBank/DDBJ whole genome shotgun (WGS) entry which is preliminary data.</text>
</comment>
<sequence>MRKFLSLAAIALSSGGAMVAASGAAQAATGPSLCSTPWVSGLSHTDEACVSDHGTIHVGMADVDMTNDYCVEGTSTWEGPWATESAPASLGCGHGHHMTPPTTTPVETPPPCEVCTPTPPPPPPPCEVCTPTPPPPPPTTTPCPPPPPPVTECPPPPPPTTTPCPPPPPPVTECPPPPPGPCPDPDQDSTGDTGWHGAPAGGHTMGGLPIVGSALGGLL</sequence>
<name>A0ABN2UHQ9_9ACTN</name>
<evidence type="ECO:0000256" key="2">
    <source>
        <dbReference type="SAM" id="SignalP"/>
    </source>
</evidence>
<feature type="region of interest" description="Disordered" evidence="1">
    <location>
        <begin position="134"/>
        <end position="219"/>
    </location>
</feature>
<dbReference type="EMBL" id="BAAAQN010000024">
    <property type="protein sequence ID" value="GAA2036679.1"/>
    <property type="molecule type" value="Genomic_DNA"/>
</dbReference>